<dbReference type="InterPro" id="IPR001444">
    <property type="entry name" value="Flag_bb_rod_N"/>
</dbReference>
<dbReference type="RefSeq" id="WP_135195043.1">
    <property type="nucleotide sequence ID" value="NZ_SPVH01000006.1"/>
</dbReference>
<comment type="subunit">
    <text evidence="5 8">The basal body constitutes a major portion of the flagellar organelle and consists of four rings (L,P,S, and M) mounted on a central rod. The rod consists of about 26 subunits of FlgG in the distal portion, and FlgB, FlgC and FlgF are thought to build up the proximal portion of the rod with about 6 subunits each.</text>
</comment>
<dbReference type="NCBIfam" id="TIGR03506">
    <property type="entry name" value="FlgEFG_subfam"/>
    <property type="match status" value="2"/>
</dbReference>
<dbReference type="InterPro" id="IPR053967">
    <property type="entry name" value="LlgE_F_G-like_D1"/>
</dbReference>
<dbReference type="InterPro" id="IPR012834">
    <property type="entry name" value="FlgG_G_neg"/>
</dbReference>
<reference evidence="12 13" key="1">
    <citation type="submission" date="2019-03" db="EMBL/GenBank/DDBJ databases">
        <title>Draft genome of Brevundimonas sp. a heavy metal resistant soil bacteria.</title>
        <authorList>
            <person name="Soto J."/>
        </authorList>
    </citation>
    <scope>NUCLEOTIDE SEQUENCE [LARGE SCALE GENOMIC DNA]</scope>
    <source>
        <strain evidence="12 13">B-10</strain>
    </source>
</reference>
<evidence type="ECO:0000256" key="7">
    <source>
        <dbReference type="NCBIfam" id="TIGR02488"/>
    </source>
</evidence>
<dbReference type="Pfam" id="PF00460">
    <property type="entry name" value="Flg_bb_rod"/>
    <property type="match status" value="1"/>
</dbReference>
<proteinExistence type="inferred from homology"/>
<comment type="subcellular location">
    <subcellularLocation>
        <location evidence="1 8">Bacterial flagellum basal body</location>
    </subcellularLocation>
</comment>
<dbReference type="AlphaFoldDB" id="A0A4Y9RTZ2"/>
<keyword evidence="12" id="KW-0969">Cilium</keyword>
<dbReference type="Pfam" id="PF06429">
    <property type="entry name" value="Flg_bbr_C"/>
    <property type="match status" value="1"/>
</dbReference>
<feature type="domain" description="Flagellar hook protein FlgE/F/G-like D1" evidence="11">
    <location>
        <begin position="96"/>
        <end position="159"/>
    </location>
</feature>
<dbReference type="InterPro" id="IPR010930">
    <property type="entry name" value="Flg_bb/hook_C_dom"/>
</dbReference>
<organism evidence="12 13">
    <name type="scientific">Brevundimonas intermedia</name>
    <dbReference type="NCBI Taxonomy" id="74315"/>
    <lineage>
        <taxon>Bacteria</taxon>
        <taxon>Pseudomonadati</taxon>
        <taxon>Pseudomonadota</taxon>
        <taxon>Alphaproteobacteria</taxon>
        <taxon>Caulobacterales</taxon>
        <taxon>Caulobacteraceae</taxon>
        <taxon>Brevundimonas</taxon>
    </lineage>
</organism>
<evidence type="ECO:0000256" key="6">
    <source>
        <dbReference type="ARBA" id="ARBA00032912"/>
    </source>
</evidence>
<comment type="caution">
    <text evidence="12">The sequence shown here is derived from an EMBL/GenBank/DDBJ whole genome shotgun (WGS) entry which is preliminary data.</text>
</comment>
<evidence type="ECO:0000256" key="1">
    <source>
        <dbReference type="ARBA" id="ARBA00004117"/>
    </source>
</evidence>
<evidence type="ECO:0000256" key="8">
    <source>
        <dbReference type="RuleBase" id="RU362116"/>
    </source>
</evidence>
<name>A0A4Y9RTZ2_9CAUL</name>
<dbReference type="PANTHER" id="PTHR30435:SF19">
    <property type="entry name" value="FLAGELLAR BASAL-BODY ROD PROTEIN FLGG"/>
    <property type="match status" value="1"/>
</dbReference>
<accession>A0A4Y9RTZ2</accession>
<evidence type="ECO:0000256" key="3">
    <source>
        <dbReference type="ARBA" id="ARBA00017948"/>
    </source>
</evidence>
<dbReference type="NCBIfam" id="TIGR02488">
    <property type="entry name" value="flgG_G_neg"/>
    <property type="match status" value="1"/>
</dbReference>
<sequence length="262" mass="27345">MRALRTAASGMAAQQLNVEVISNNIANMNTVGFKKQRAEFQDLLYQNVERMGAQSSAAGTVVPTGIQIGAGVKAGAVYRITEQGTPQATGNPYDMAIDGKGYFQITLPSGELGYTRAGNLQVSPEGQMVTDDGYLLEPAITIPQDTTKLSISKTGLVQVTQAGQTAPTTVGQIELANFFNEAGLEAIGDNLLLETAASGPAIVGTPGDAGFGQVMQAYTESSNVDAVSEISALIVAQRAYEMNSKVISTADQMLSVASQVKS</sequence>
<dbReference type="Proteomes" id="UP000298216">
    <property type="component" value="Unassembled WGS sequence"/>
</dbReference>
<keyword evidence="4 8" id="KW-0975">Bacterial flagellum</keyword>
<dbReference type="GO" id="GO:0009426">
    <property type="term" value="C:bacterial-type flagellum basal body, distal rod"/>
    <property type="evidence" value="ECO:0007669"/>
    <property type="project" value="UniProtKB-UniRule"/>
</dbReference>
<dbReference type="InterPro" id="IPR019776">
    <property type="entry name" value="Flagellar_basal_body_rod_CS"/>
</dbReference>
<evidence type="ECO:0000256" key="4">
    <source>
        <dbReference type="ARBA" id="ARBA00023143"/>
    </source>
</evidence>
<feature type="domain" description="Flagellar basal body rod protein N-terminal" evidence="9">
    <location>
        <begin position="4"/>
        <end position="34"/>
    </location>
</feature>
<evidence type="ECO:0000259" key="10">
    <source>
        <dbReference type="Pfam" id="PF06429"/>
    </source>
</evidence>
<evidence type="ECO:0000256" key="2">
    <source>
        <dbReference type="ARBA" id="ARBA00009677"/>
    </source>
</evidence>
<evidence type="ECO:0000259" key="9">
    <source>
        <dbReference type="Pfam" id="PF00460"/>
    </source>
</evidence>
<dbReference type="GO" id="GO:0071978">
    <property type="term" value="P:bacterial-type flagellum-dependent swarming motility"/>
    <property type="evidence" value="ECO:0007669"/>
    <property type="project" value="TreeGrafter"/>
</dbReference>
<dbReference type="OrthoDB" id="9804559at2"/>
<dbReference type="PANTHER" id="PTHR30435">
    <property type="entry name" value="FLAGELLAR PROTEIN"/>
    <property type="match status" value="1"/>
</dbReference>
<keyword evidence="13" id="KW-1185">Reference proteome</keyword>
<dbReference type="EMBL" id="SPVH01000006">
    <property type="protein sequence ID" value="TFW12564.1"/>
    <property type="molecule type" value="Genomic_DNA"/>
</dbReference>
<dbReference type="PROSITE" id="PS00588">
    <property type="entry name" value="FLAGELLA_BB_ROD"/>
    <property type="match status" value="1"/>
</dbReference>
<keyword evidence="12" id="KW-0282">Flagellum</keyword>
<evidence type="ECO:0000313" key="13">
    <source>
        <dbReference type="Proteomes" id="UP000298216"/>
    </source>
</evidence>
<dbReference type="Pfam" id="PF22692">
    <property type="entry name" value="LlgE_F_G_D1"/>
    <property type="match status" value="1"/>
</dbReference>
<comment type="similarity">
    <text evidence="2 8">Belongs to the flagella basal body rod proteins family.</text>
</comment>
<dbReference type="SUPFAM" id="SSF117143">
    <property type="entry name" value="Flagellar hook protein flgE"/>
    <property type="match status" value="1"/>
</dbReference>
<dbReference type="InterPro" id="IPR020013">
    <property type="entry name" value="Flagellar_FlgE/F/G"/>
</dbReference>
<keyword evidence="12" id="KW-0966">Cell projection</keyword>
<feature type="domain" description="Flagellar basal-body/hook protein C-terminal" evidence="10">
    <location>
        <begin position="215"/>
        <end position="259"/>
    </location>
</feature>
<gene>
    <name evidence="12" type="primary">flgG</name>
    <name evidence="12" type="ORF">EGY25_11235</name>
</gene>
<dbReference type="InterPro" id="IPR037925">
    <property type="entry name" value="FlgE/F/G-like"/>
</dbReference>
<evidence type="ECO:0000313" key="12">
    <source>
        <dbReference type="EMBL" id="TFW12564.1"/>
    </source>
</evidence>
<evidence type="ECO:0000259" key="11">
    <source>
        <dbReference type="Pfam" id="PF22692"/>
    </source>
</evidence>
<evidence type="ECO:0000256" key="5">
    <source>
        <dbReference type="ARBA" id="ARBA00025933"/>
    </source>
</evidence>
<protein>
    <recommendedName>
        <fullName evidence="3 7">Flagellar basal-body rod protein FlgG</fullName>
    </recommendedName>
    <alternativeName>
        <fullName evidence="6 8">Distal rod protein</fullName>
    </alternativeName>
</protein>